<proteinExistence type="predicted"/>
<dbReference type="Proteomes" id="UP000076584">
    <property type="component" value="Unassembled WGS sequence"/>
</dbReference>
<protein>
    <submittedName>
        <fullName evidence="2">Hemerythrin hhe cation binding domain-containing protein</fullName>
    </submittedName>
</protein>
<accession>A0A167BS45</accession>
<dbReference type="CDD" id="cd12108">
    <property type="entry name" value="Hr-like"/>
    <property type="match status" value="1"/>
</dbReference>
<dbReference type="InterPro" id="IPR053206">
    <property type="entry name" value="Dimeric_xanthone_biosynth"/>
</dbReference>
<evidence type="ECO:0000259" key="1">
    <source>
        <dbReference type="Pfam" id="PF01814"/>
    </source>
</evidence>
<feature type="non-terminal residue" evidence="2">
    <location>
        <position position="1"/>
    </location>
</feature>
<keyword evidence="3" id="KW-1185">Reference proteome</keyword>
<evidence type="ECO:0000313" key="3">
    <source>
        <dbReference type="Proteomes" id="UP000076584"/>
    </source>
</evidence>
<evidence type="ECO:0000313" key="2">
    <source>
        <dbReference type="EMBL" id="KZL81667.1"/>
    </source>
</evidence>
<organism evidence="2 3">
    <name type="scientific">Colletotrichum incanum</name>
    <name type="common">Soybean anthracnose fungus</name>
    <dbReference type="NCBI Taxonomy" id="1573173"/>
    <lineage>
        <taxon>Eukaryota</taxon>
        <taxon>Fungi</taxon>
        <taxon>Dikarya</taxon>
        <taxon>Ascomycota</taxon>
        <taxon>Pezizomycotina</taxon>
        <taxon>Sordariomycetes</taxon>
        <taxon>Hypocreomycetidae</taxon>
        <taxon>Glomerellales</taxon>
        <taxon>Glomerellaceae</taxon>
        <taxon>Colletotrichum</taxon>
        <taxon>Colletotrichum spaethianum species complex</taxon>
    </lineage>
</organism>
<dbReference type="Pfam" id="PF01814">
    <property type="entry name" value="Hemerythrin"/>
    <property type="match status" value="1"/>
</dbReference>
<name>A0A167BS45_COLIC</name>
<comment type="caution">
    <text evidence="2">The sequence shown here is derived from an EMBL/GenBank/DDBJ whole genome shotgun (WGS) entry which is preliminary data.</text>
</comment>
<reference evidence="2 3" key="1">
    <citation type="submission" date="2015-06" db="EMBL/GenBank/DDBJ databases">
        <title>Survival trade-offs in plant roots during colonization by closely related pathogenic and mutualistic fungi.</title>
        <authorList>
            <person name="Hacquard S."/>
            <person name="Kracher B."/>
            <person name="Hiruma K."/>
            <person name="Weinman A."/>
            <person name="Muench P."/>
            <person name="Garrido Oter R."/>
            <person name="Ver Loren van Themaat E."/>
            <person name="Dallerey J.-F."/>
            <person name="Damm U."/>
            <person name="Henrissat B."/>
            <person name="Lespinet O."/>
            <person name="Thon M."/>
            <person name="Kemen E."/>
            <person name="McHardy A.C."/>
            <person name="Schulze-Lefert P."/>
            <person name="O'Connell R.J."/>
        </authorList>
    </citation>
    <scope>NUCLEOTIDE SEQUENCE [LARGE SCALE GENOMIC DNA]</scope>
    <source>
        <strain evidence="2 3">MAFF 238704</strain>
    </source>
</reference>
<dbReference type="PANTHER" id="PTHR38048">
    <property type="entry name" value="EXPRESSED PROTEIN"/>
    <property type="match status" value="1"/>
</dbReference>
<dbReference type="PANTHER" id="PTHR38048:SF2">
    <property type="entry name" value="HEMERYTHRIN-LIKE DOMAIN-CONTAINING PROTEIN"/>
    <property type="match status" value="1"/>
</dbReference>
<dbReference type="AlphaFoldDB" id="A0A167BS45"/>
<dbReference type="EMBL" id="LFIW01001609">
    <property type="protein sequence ID" value="KZL81667.1"/>
    <property type="molecule type" value="Genomic_DNA"/>
</dbReference>
<dbReference type="Gene3D" id="1.20.120.520">
    <property type="entry name" value="nmb1532 protein domain like"/>
    <property type="match status" value="1"/>
</dbReference>
<dbReference type="InterPro" id="IPR012312">
    <property type="entry name" value="Hemerythrin-like"/>
</dbReference>
<gene>
    <name evidence="2" type="ORF">CI238_07819</name>
</gene>
<feature type="domain" description="Hemerythrin-like" evidence="1">
    <location>
        <begin position="55"/>
        <end position="175"/>
    </location>
</feature>
<sequence length="281" mass="31238">LLLSLSCTSVNSIIDFNMTIYADHPYALIPTPTYQNSQNEKHALEPDMFVRIASEMALVHNMAIRGLNSIYLQAPNVSASDSKGFLQYTLAWYSLLHVHHSGEEADFFPAIEEMTGQKGLMDCNVSQHKEFHDGLEAFKTYVDACVSGKEKFDGPKLVTLIDGFGEVLTKHLGDEIPSILGLKIFGIDKMAPLEQKFAEEGGKSMKALGLVKGLPFCFSNHDVAFEGGQWANWPPAPSVIKLLCHHITYRFHTNWWKFAACDRKGNLKPLYAVPSEAARGC</sequence>